<evidence type="ECO:0000313" key="7">
    <source>
        <dbReference type="EMBL" id="QDS98996.1"/>
    </source>
</evidence>
<feature type="transmembrane region" description="Helical" evidence="6">
    <location>
        <begin position="373"/>
        <end position="396"/>
    </location>
</feature>
<dbReference type="KEGG" id="amob:HG15A2_22850"/>
<feature type="transmembrane region" description="Helical" evidence="6">
    <location>
        <begin position="298"/>
        <end position="319"/>
    </location>
</feature>
<dbReference type="EMBL" id="CP036263">
    <property type="protein sequence ID" value="QDS98996.1"/>
    <property type="molecule type" value="Genomic_DNA"/>
</dbReference>
<keyword evidence="4 6" id="KW-0472">Membrane</keyword>
<name>A0A517MVT9_9BACT</name>
<dbReference type="Pfam" id="PF01943">
    <property type="entry name" value="Polysacc_synt"/>
    <property type="match status" value="1"/>
</dbReference>
<dbReference type="AlphaFoldDB" id="A0A517MVT9"/>
<comment type="subcellular location">
    <subcellularLocation>
        <location evidence="1">Membrane</location>
        <topology evidence="1">Multi-pass membrane protein</topology>
    </subcellularLocation>
</comment>
<feature type="transmembrane region" description="Helical" evidence="6">
    <location>
        <begin position="265"/>
        <end position="286"/>
    </location>
</feature>
<dbReference type="Proteomes" id="UP000319852">
    <property type="component" value="Chromosome"/>
</dbReference>
<feature type="compositionally biased region" description="Polar residues" evidence="5">
    <location>
        <begin position="1"/>
        <end position="17"/>
    </location>
</feature>
<sequence length="482" mass="51458">MSLTVKSQPTVYPTSGSAAPPALDTTASEDLTTSKAEKSPEQVSSENSRLWRRLAIGASALPVLAIFDQGIVSGGNFLTTVILGNFCTEADLGVYGKGMTIVVMLVSLPMALIWTPYNVYSSDMSARRHSAYKANSLLHLLVIIAVAAVSLSMAALFSASQIVGLLFALSAAAGFLLIREHARRLSFARMDMASAIKLDVLVTGLHLTLLGTAAWLGWLSGARAFLILGLACLLGIALMTHQWVPKTFPRRRGVKLDFFRNWKMSKYVFAGTILFTCSNGAYPWLLGYFYGDAAVGRLTAAGGAIFLANPLLIAATNYFGPAMVRNNRESGAAGVYRTAVACVLGIAALMLLFCGVMYFFGGWFVETVFSNSYAGLDALVMSLAFAQLVNAMLIPLRSGLFALDQGRLMIHGGVVRMICLATIGIYAVRVWGPVGVGIGMLSGDLAAVMIKTYYLRKLALQSGHAQSSELSPERVNAGGSDR</sequence>
<keyword evidence="3 6" id="KW-1133">Transmembrane helix</keyword>
<protein>
    <submittedName>
        <fullName evidence="7">MurJ-like flippase</fullName>
    </submittedName>
</protein>
<accession>A0A517MVT9</accession>
<feature type="transmembrane region" description="Helical" evidence="6">
    <location>
        <begin position="224"/>
        <end position="244"/>
    </location>
</feature>
<feature type="compositionally biased region" description="Polar residues" evidence="5">
    <location>
        <begin position="25"/>
        <end position="34"/>
    </location>
</feature>
<evidence type="ECO:0000313" key="8">
    <source>
        <dbReference type="Proteomes" id="UP000319852"/>
    </source>
</evidence>
<feature type="region of interest" description="Disordered" evidence="5">
    <location>
        <begin position="1"/>
        <end position="44"/>
    </location>
</feature>
<dbReference type="RefSeq" id="WP_145060284.1">
    <property type="nucleotide sequence ID" value="NZ_CP036263.1"/>
</dbReference>
<feature type="transmembrane region" description="Helical" evidence="6">
    <location>
        <begin position="339"/>
        <end position="361"/>
    </location>
</feature>
<feature type="transmembrane region" description="Helical" evidence="6">
    <location>
        <begin position="162"/>
        <end position="178"/>
    </location>
</feature>
<dbReference type="OrthoDB" id="256428at2"/>
<reference evidence="7 8" key="1">
    <citation type="submission" date="2019-02" db="EMBL/GenBank/DDBJ databases">
        <title>Deep-cultivation of Planctomycetes and their phenomic and genomic characterization uncovers novel biology.</title>
        <authorList>
            <person name="Wiegand S."/>
            <person name="Jogler M."/>
            <person name="Boedeker C."/>
            <person name="Pinto D."/>
            <person name="Vollmers J."/>
            <person name="Rivas-Marin E."/>
            <person name="Kohn T."/>
            <person name="Peeters S.H."/>
            <person name="Heuer A."/>
            <person name="Rast P."/>
            <person name="Oberbeckmann S."/>
            <person name="Bunk B."/>
            <person name="Jeske O."/>
            <person name="Meyerdierks A."/>
            <person name="Storesund J.E."/>
            <person name="Kallscheuer N."/>
            <person name="Luecker S."/>
            <person name="Lage O.M."/>
            <person name="Pohl T."/>
            <person name="Merkel B.J."/>
            <person name="Hornburger P."/>
            <person name="Mueller R.-W."/>
            <person name="Bruemmer F."/>
            <person name="Labrenz M."/>
            <person name="Spormann A.M."/>
            <person name="Op den Camp H."/>
            <person name="Overmann J."/>
            <person name="Amann R."/>
            <person name="Jetten M.S.M."/>
            <person name="Mascher T."/>
            <person name="Medema M.H."/>
            <person name="Devos D.P."/>
            <person name="Kaster A.-K."/>
            <person name="Ovreas L."/>
            <person name="Rohde M."/>
            <person name="Galperin M.Y."/>
            <person name="Jogler C."/>
        </authorList>
    </citation>
    <scope>NUCLEOTIDE SEQUENCE [LARGE SCALE GENOMIC DNA]</scope>
    <source>
        <strain evidence="7 8">HG15A2</strain>
    </source>
</reference>
<proteinExistence type="predicted"/>
<evidence type="ECO:0000256" key="1">
    <source>
        <dbReference type="ARBA" id="ARBA00004141"/>
    </source>
</evidence>
<evidence type="ECO:0000256" key="3">
    <source>
        <dbReference type="ARBA" id="ARBA00022989"/>
    </source>
</evidence>
<evidence type="ECO:0000256" key="4">
    <source>
        <dbReference type="ARBA" id="ARBA00023136"/>
    </source>
</evidence>
<evidence type="ECO:0000256" key="2">
    <source>
        <dbReference type="ARBA" id="ARBA00022692"/>
    </source>
</evidence>
<feature type="transmembrane region" description="Helical" evidence="6">
    <location>
        <begin position="137"/>
        <end position="156"/>
    </location>
</feature>
<feature type="transmembrane region" description="Helical" evidence="6">
    <location>
        <begin position="198"/>
        <end position="218"/>
    </location>
</feature>
<dbReference type="GO" id="GO:0016020">
    <property type="term" value="C:membrane"/>
    <property type="evidence" value="ECO:0007669"/>
    <property type="project" value="UniProtKB-SubCell"/>
</dbReference>
<organism evidence="7 8">
    <name type="scientific">Adhaeretor mobilis</name>
    <dbReference type="NCBI Taxonomy" id="1930276"/>
    <lineage>
        <taxon>Bacteria</taxon>
        <taxon>Pseudomonadati</taxon>
        <taxon>Planctomycetota</taxon>
        <taxon>Planctomycetia</taxon>
        <taxon>Pirellulales</taxon>
        <taxon>Lacipirellulaceae</taxon>
        <taxon>Adhaeretor</taxon>
    </lineage>
</organism>
<feature type="transmembrane region" description="Helical" evidence="6">
    <location>
        <begin position="54"/>
        <end position="78"/>
    </location>
</feature>
<gene>
    <name evidence="7" type="ORF">HG15A2_22850</name>
</gene>
<evidence type="ECO:0000256" key="5">
    <source>
        <dbReference type="SAM" id="MobiDB-lite"/>
    </source>
</evidence>
<feature type="transmembrane region" description="Helical" evidence="6">
    <location>
        <begin position="408"/>
        <end position="428"/>
    </location>
</feature>
<feature type="transmembrane region" description="Helical" evidence="6">
    <location>
        <begin position="98"/>
        <end position="117"/>
    </location>
</feature>
<keyword evidence="2 6" id="KW-0812">Transmembrane</keyword>
<dbReference type="InterPro" id="IPR002797">
    <property type="entry name" value="Polysacc_synth"/>
</dbReference>
<evidence type="ECO:0000256" key="6">
    <source>
        <dbReference type="SAM" id="Phobius"/>
    </source>
</evidence>
<keyword evidence="8" id="KW-1185">Reference proteome</keyword>